<protein>
    <submittedName>
        <fullName evidence="2">SMI1/KNR4 family protein</fullName>
    </submittedName>
</protein>
<organism evidence="2 3">
    <name type="scientific">Gemelliphila palaticanis</name>
    <dbReference type="NCBI Taxonomy" id="81950"/>
    <lineage>
        <taxon>Bacteria</taxon>
        <taxon>Bacillati</taxon>
        <taxon>Bacillota</taxon>
        <taxon>Bacilli</taxon>
        <taxon>Bacillales</taxon>
        <taxon>Gemellaceae</taxon>
        <taxon>Gemelliphila</taxon>
    </lineage>
</organism>
<dbReference type="InterPro" id="IPR037883">
    <property type="entry name" value="Knr4/Smi1-like_sf"/>
</dbReference>
<evidence type="ECO:0000259" key="1">
    <source>
        <dbReference type="SMART" id="SM00860"/>
    </source>
</evidence>
<sequence>MNVKKYIWSEHNYYKENCTGEPLTNEIIRDAESKLGYKLPQAYIDMMKSRNGGNLIRNYWVNKNVKSNEVNVIGIECFYSIGSEKNYSLFGKFGNEFWFSVREYPRDVGVIIADTESGGHDMIYLDYRECGKNGEPKVSVCFQEYDYEIQVLANSFEEFLTMLITEEEV</sequence>
<evidence type="ECO:0000313" key="3">
    <source>
        <dbReference type="Proteomes" id="UP000531840"/>
    </source>
</evidence>
<feature type="domain" description="Knr4/Smi1-like" evidence="1">
    <location>
        <begin position="22"/>
        <end position="162"/>
    </location>
</feature>
<dbReference type="Proteomes" id="UP000531840">
    <property type="component" value="Unassembled WGS sequence"/>
</dbReference>
<dbReference type="SMART" id="SM00860">
    <property type="entry name" value="SMI1_KNR4"/>
    <property type="match status" value="1"/>
</dbReference>
<dbReference type="EMBL" id="JACBYF010000009">
    <property type="protein sequence ID" value="NYS47601.1"/>
    <property type="molecule type" value="Genomic_DNA"/>
</dbReference>
<reference evidence="2 3" key="1">
    <citation type="submission" date="2020-07" db="EMBL/GenBank/DDBJ databases">
        <title>MOT database genomes.</title>
        <authorList>
            <person name="Joseph S."/>
            <person name="Aduse-Opoku J."/>
            <person name="Hashim A."/>
            <person name="Wade W."/>
            <person name="Curtis M."/>
        </authorList>
    </citation>
    <scope>NUCLEOTIDE SEQUENCE [LARGE SCALE GENOMIC DNA]</scope>
    <source>
        <strain evidence="2 3">CIP 106318</strain>
    </source>
</reference>
<gene>
    <name evidence="2" type="ORF">HZY85_05235</name>
</gene>
<evidence type="ECO:0000313" key="2">
    <source>
        <dbReference type="EMBL" id="NYS47601.1"/>
    </source>
</evidence>
<accession>A0ABX2SZ06</accession>
<proteinExistence type="predicted"/>
<keyword evidence="3" id="KW-1185">Reference proteome</keyword>
<comment type="caution">
    <text evidence="2">The sequence shown here is derived from an EMBL/GenBank/DDBJ whole genome shotgun (WGS) entry which is preliminary data.</text>
</comment>
<dbReference type="InterPro" id="IPR018958">
    <property type="entry name" value="Knr4/Smi1-like_dom"/>
</dbReference>
<dbReference type="Pfam" id="PF09346">
    <property type="entry name" value="SMI1_KNR4"/>
    <property type="match status" value="1"/>
</dbReference>
<dbReference type="SUPFAM" id="SSF160631">
    <property type="entry name" value="SMI1/KNR4-like"/>
    <property type="match status" value="1"/>
</dbReference>
<dbReference type="Gene3D" id="3.40.1580.10">
    <property type="entry name" value="SMI1/KNR4-like"/>
    <property type="match status" value="1"/>
</dbReference>
<name>A0ABX2SZ06_9BACL</name>